<dbReference type="KEGG" id="cal:CAALFM_C504010CA"/>
<evidence type="ECO:0000313" key="3">
    <source>
        <dbReference type="Proteomes" id="UP000000559"/>
    </source>
</evidence>
<protein>
    <submittedName>
        <fullName evidence="2">Uncharacterized protein</fullName>
    </submittedName>
</protein>
<reference evidence="2 3" key="2">
    <citation type="journal article" date="2007" name="Genome Biol.">
        <title>Assembly of the Candida albicans genome into sixteen supercontigs aligned on the eight chromosomes.</title>
        <authorList>
            <person name="van het Hoog M."/>
            <person name="Rast T.J."/>
            <person name="Martchenko M."/>
            <person name="Grindle S."/>
            <person name="Dignard D."/>
            <person name="Hogues H."/>
            <person name="Cuomo C."/>
            <person name="Berriman M."/>
            <person name="Scherer S."/>
            <person name="Magee B.B."/>
            <person name="Whiteway M."/>
            <person name="Chibana H."/>
            <person name="Nantel A."/>
            <person name="Magee P.T."/>
        </authorList>
    </citation>
    <scope>GENOME REANNOTATION</scope>
    <source>
        <strain evidence="3">SC5314 / ATCC MYA-2876</strain>
    </source>
</reference>
<dbReference type="CGD" id="CAL0000187560">
    <property type="gene designation" value="orf19.10722"/>
</dbReference>
<proteinExistence type="predicted"/>
<dbReference type="Proteomes" id="UP000000559">
    <property type="component" value="Chromosome 5"/>
</dbReference>
<gene>
    <name evidence="2" type="ordered locus">CAALFM_C504010CA</name>
    <name evidence="1" type="ordered locus">orf19.10722</name>
</gene>
<dbReference type="EMBL" id="CP017627">
    <property type="protein sequence ID" value="AOW29811.1"/>
    <property type="molecule type" value="Genomic_DNA"/>
</dbReference>
<evidence type="ECO:0000313" key="2">
    <source>
        <dbReference type="EMBL" id="AOW29811.1"/>
    </source>
</evidence>
<sequence length="212" mass="24483">MKHNNPFKDLKKSKSLNFINSIVESKRISDTIDITNNNPNSDDELVKKFSLTRTINHENDSIESSISKDLNVNTNHNNWMRNFKESNLNNFHTYKHGVTNTVYFTSSTICSSSSSSSSLGFSFCGDSIRDFTVRHKHPLVVNKQATHCTTQTRHINFFNMNKKSDNNNKNFKNRFHNWLLSFNHQHIIDNSNNSNIDNDTIYYNTCGSSIYS</sequence>
<reference evidence="2 3" key="1">
    <citation type="journal article" date="2004" name="Proc. Natl. Acad. Sci. U.S.A.">
        <title>The diploid genome sequence of Candida albicans.</title>
        <authorList>
            <person name="Jones T."/>
            <person name="Federspiel N.A."/>
            <person name="Chibana H."/>
            <person name="Dungan J."/>
            <person name="Kalman S."/>
            <person name="Magee B.B."/>
            <person name="Newport G."/>
            <person name="Thorstenson Y.R."/>
            <person name="Agabian N."/>
            <person name="Magee P.T."/>
            <person name="Davis R.W."/>
            <person name="Scherer S."/>
        </authorList>
    </citation>
    <scope>NUCLEOTIDE SEQUENCE [LARGE SCALE GENOMIC DNA]</scope>
    <source>
        <strain evidence="3">SC5314 / ATCC MYA-2876</strain>
    </source>
</reference>
<dbReference type="GeneID" id="3647439"/>
<dbReference type="InParanoid" id="A0A1D8PNU7"/>
<dbReference type="VEuPathDB" id="FungiDB:C5_04010C_A"/>
<dbReference type="RefSeq" id="XP_710950.2">
    <property type="nucleotide sequence ID" value="XM_705858.2"/>
</dbReference>
<reference evidence="2 3" key="3">
    <citation type="journal article" date="2013" name="Genome Biol.">
        <title>Assembly of a phased diploid Candida albicans genome facilitates allele-specific measurements and provides a simple model for repeat and indel structure.</title>
        <authorList>
            <person name="Muzzey D."/>
            <person name="Schwartz K."/>
            <person name="Weissman J.S."/>
            <person name="Sherlock G."/>
        </authorList>
    </citation>
    <scope>NUCLEOTIDE SEQUENCE [LARGE SCALE GENOMIC DNA]</scope>
    <source>
        <strain evidence="3">SC5314 / ATCC MYA-2876</strain>
    </source>
</reference>
<dbReference type="AlphaFoldDB" id="A0A1D8PNU7"/>
<name>A0A1D8PNU7_CANAL</name>
<keyword evidence="3" id="KW-1185">Reference proteome</keyword>
<dbReference type="OrthoDB" id="10622006at2759"/>
<evidence type="ECO:0000313" key="1">
    <source>
        <dbReference type="CGD" id="CAL0000187560"/>
    </source>
</evidence>
<accession>A0A1D8PNU7</accession>
<organism evidence="2 3">
    <name type="scientific">Candida albicans (strain SC5314 / ATCC MYA-2876)</name>
    <name type="common">Yeast</name>
    <dbReference type="NCBI Taxonomy" id="237561"/>
    <lineage>
        <taxon>Eukaryota</taxon>
        <taxon>Fungi</taxon>
        <taxon>Dikarya</taxon>
        <taxon>Ascomycota</taxon>
        <taxon>Saccharomycotina</taxon>
        <taxon>Pichiomycetes</taxon>
        <taxon>Debaryomycetaceae</taxon>
        <taxon>Candida/Lodderomyces clade</taxon>
        <taxon>Candida</taxon>
    </lineage>
</organism>